<keyword evidence="2" id="KW-0812">Transmembrane</keyword>
<keyword evidence="4" id="KW-1185">Reference proteome</keyword>
<dbReference type="AlphaFoldDB" id="A0A2N6PFS2"/>
<evidence type="ECO:0000313" key="3">
    <source>
        <dbReference type="EMBL" id="PMB97535.1"/>
    </source>
</evidence>
<reference evidence="3 4" key="1">
    <citation type="submission" date="2017-09" db="EMBL/GenBank/DDBJ databases">
        <title>Bacterial strain isolated from the female urinary microbiota.</title>
        <authorList>
            <person name="Thomas-White K."/>
            <person name="Kumar N."/>
            <person name="Forster S."/>
            <person name="Putonti C."/>
            <person name="Lawley T."/>
            <person name="Wolfe A.J."/>
        </authorList>
    </citation>
    <scope>NUCLEOTIDE SEQUENCE [LARGE SCALE GENOMIC DNA]</scope>
    <source>
        <strain evidence="3 4">UMB0680</strain>
    </source>
</reference>
<dbReference type="EMBL" id="PNFZ01000006">
    <property type="protein sequence ID" value="PMB97535.1"/>
    <property type="molecule type" value="Genomic_DNA"/>
</dbReference>
<feature type="transmembrane region" description="Helical" evidence="2">
    <location>
        <begin position="47"/>
        <end position="72"/>
    </location>
</feature>
<dbReference type="RefSeq" id="WP_102162618.1">
    <property type="nucleotide sequence ID" value="NZ_JALXLX010000005.1"/>
</dbReference>
<keyword evidence="2" id="KW-0472">Membrane</keyword>
<evidence type="ECO:0000256" key="1">
    <source>
        <dbReference type="SAM" id="MobiDB-lite"/>
    </source>
</evidence>
<protein>
    <submittedName>
        <fullName evidence="3">Uncharacterized protein</fullName>
    </submittedName>
</protein>
<keyword evidence="2" id="KW-1133">Transmembrane helix</keyword>
<evidence type="ECO:0000256" key="2">
    <source>
        <dbReference type="SAM" id="Phobius"/>
    </source>
</evidence>
<comment type="caution">
    <text evidence="3">The sequence shown here is derived from an EMBL/GenBank/DDBJ whole genome shotgun (WGS) entry which is preliminary data.</text>
</comment>
<proteinExistence type="predicted"/>
<gene>
    <name evidence="3" type="ORF">CJ198_10815</name>
</gene>
<evidence type="ECO:0000313" key="4">
    <source>
        <dbReference type="Proteomes" id="UP000235703"/>
    </source>
</evidence>
<sequence>MNPADPHLGHHRLGPDDRHPPPAPSAIDTIGAVCAPFHHRLEGAARIAWGFISLIGGVCCVPTAMYVGAFLFGP</sequence>
<accession>A0A2N6PFS2</accession>
<name>A0A2N6PFS2_9MICO</name>
<organism evidence="3 4">
    <name type="scientific">Brevibacterium luteolum</name>
    <dbReference type="NCBI Taxonomy" id="199591"/>
    <lineage>
        <taxon>Bacteria</taxon>
        <taxon>Bacillati</taxon>
        <taxon>Actinomycetota</taxon>
        <taxon>Actinomycetes</taxon>
        <taxon>Micrococcales</taxon>
        <taxon>Brevibacteriaceae</taxon>
        <taxon>Brevibacterium</taxon>
    </lineage>
</organism>
<dbReference type="Proteomes" id="UP000235703">
    <property type="component" value="Unassembled WGS sequence"/>
</dbReference>
<feature type="region of interest" description="Disordered" evidence="1">
    <location>
        <begin position="1"/>
        <end position="27"/>
    </location>
</feature>